<organism evidence="1 2">
    <name type="scientific">Methanimicrococcus hongohii</name>
    <dbReference type="NCBI Taxonomy" id="3028295"/>
    <lineage>
        <taxon>Archaea</taxon>
        <taxon>Methanobacteriati</taxon>
        <taxon>Methanobacteriota</taxon>
        <taxon>Stenosarchaea group</taxon>
        <taxon>Methanomicrobia</taxon>
        <taxon>Methanosarcinales</taxon>
        <taxon>Methanosarcinaceae</taxon>
        <taxon>Methanimicrococcus</taxon>
    </lineage>
</organism>
<name>A0AA96V9H8_9EURY</name>
<dbReference type="AlphaFoldDB" id="A0AA96V9H8"/>
<accession>A0AA96V9H8</accession>
<keyword evidence="2" id="KW-1185">Reference proteome</keyword>
<protein>
    <submittedName>
        <fullName evidence="1">Uncharacterized protein</fullName>
    </submittedName>
</protein>
<evidence type="ECO:0000313" key="2">
    <source>
        <dbReference type="Proteomes" id="UP001302978"/>
    </source>
</evidence>
<reference evidence="1 2" key="1">
    <citation type="submission" date="2023-07" db="EMBL/GenBank/DDBJ databases">
        <title>Closed genoem sequence of Methanomicrococcus sp. Hf6.</title>
        <authorList>
            <person name="Poehlein A."/>
            <person name="Protasov E."/>
            <person name="Platt K."/>
            <person name="Reeh H."/>
            <person name="Daniel R."/>
            <person name="Brune A."/>
        </authorList>
    </citation>
    <scope>NUCLEOTIDE SEQUENCE [LARGE SCALE GENOMIC DNA]</scope>
    <source>
        <strain evidence="1 2">Hf6</strain>
    </source>
</reference>
<dbReference type="KEGG" id="mehf:MmiHf6_02460"/>
<evidence type="ECO:0000313" key="1">
    <source>
        <dbReference type="EMBL" id="WNY22952.1"/>
    </source>
</evidence>
<dbReference type="EMBL" id="CP131059">
    <property type="protein sequence ID" value="WNY22952.1"/>
    <property type="molecule type" value="Genomic_DNA"/>
</dbReference>
<sequence>MSCHYYADFEMLSHCTELCNLAQERLCGIDQALDYLKENASSFVDDDIAELINDLEESKASLLEKIRQVSSEANTEMTYSAIQSLIRDARSLLHNANDIGVIRMGAIKSIIRESLDASIANHTDELERMAKGYARTRSELPDFLETVPDAEVKSAVRLLSRNPVYNDLSLGELKQLAEKRLHPDMALSDSEKMIIKNKIIAEMDEHNVDKETMSFVMGDSVTPSGILEILNASDEAIISEKIRKKAINAIISNIVDKGFIVDKKNIRFLREENSVKIIAMKPGGQRAEFNIKLDGSFVYKFDEYEGQACQKDLTSFIDDLNSIYGIKIGNITETWSNPDKVSKMSYQKMDVMKGD</sequence>
<dbReference type="Proteomes" id="UP001302978">
    <property type="component" value="Chromosome"/>
</dbReference>
<gene>
    <name evidence="1" type="ORF">MmiHf6_02460</name>
</gene>
<proteinExistence type="predicted"/>
<dbReference type="GeneID" id="85194696"/>
<dbReference type="RefSeq" id="WP_316557931.1">
    <property type="nucleotide sequence ID" value="NZ_CP131059.1"/>
</dbReference>